<dbReference type="GO" id="GO:0008360">
    <property type="term" value="P:regulation of cell shape"/>
    <property type="evidence" value="ECO:0007669"/>
    <property type="project" value="UniProtKB-KW"/>
</dbReference>
<dbReference type="InterPro" id="IPR036950">
    <property type="entry name" value="PBP_transglycosylase"/>
</dbReference>
<evidence type="ECO:0000256" key="3">
    <source>
        <dbReference type="ARBA" id="ARBA00022676"/>
    </source>
</evidence>
<comment type="caution">
    <text evidence="14">The sequence shown here is derived from an EMBL/GenBank/DDBJ whole genome shotgun (WGS) entry which is preliminary data.</text>
</comment>
<dbReference type="eggNOG" id="COG0744">
    <property type="taxonomic scope" value="Bacteria"/>
</dbReference>
<dbReference type="EC" id="2.4.99.28" evidence="11"/>
<comment type="subcellular location">
    <subcellularLocation>
        <location evidence="11">Cell membrane</location>
        <topology evidence="11">Single-pass membrane protein</topology>
    </subcellularLocation>
</comment>
<keyword evidence="9 11" id="KW-0472">Membrane</keyword>
<gene>
    <name evidence="11" type="primary">mtgA</name>
    <name evidence="14" type="ORF">HMPREF1991_00924</name>
</gene>
<keyword evidence="15" id="KW-1185">Reference proteome</keyword>
<comment type="similarity">
    <text evidence="11">Belongs to the glycosyltransferase 51 family.</text>
</comment>
<sequence length="252" mass="28931">MRIITTFMKKKVFKILRWTAALFFSSTILSVVVLRFVPVFFTPLMFIRCGEQLFDGKSLTMHHHWVSLDKISPHLPVAVMGSEDQRFLLHHGFDFAAIQKAAKRNMEGGKKLGASTISQQTAKNVFLWPGRSWIRKGFEMYFTALIELMWSKQRIMEVYLNSIEMGDGIYGADAVAEYNFGTNALNLSRAQCALIAATLPNPRKFSSKYPSAYMRKRQQQIMKNMRFMPSFPKEGEDYNPNTASGGVYRRKK</sequence>
<evidence type="ECO:0000256" key="6">
    <source>
        <dbReference type="ARBA" id="ARBA00022960"/>
    </source>
</evidence>
<evidence type="ECO:0000256" key="10">
    <source>
        <dbReference type="ARBA" id="ARBA00023316"/>
    </source>
</evidence>
<dbReference type="PATRIC" id="fig|1122985.7.peg.956"/>
<keyword evidence="6 11" id="KW-0133">Cell shape</keyword>
<dbReference type="GO" id="GO:0009274">
    <property type="term" value="C:peptidoglycan-based cell wall"/>
    <property type="evidence" value="ECO:0007669"/>
    <property type="project" value="InterPro"/>
</dbReference>
<dbReference type="Gene3D" id="1.10.3810.10">
    <property type="entry name" value="Biosynthetic peptidoglycan transglycosylase-like"/>
    <property type="match status" value="1"/>
</dbReference>
<keyword evidence="10 11" id="KW-0961">Cell wall biogenesis/degradation</keyword>
<comment type="catalytic activity">
    <reaction evidence="11">
        <text>[GlcNAc-(1-&gt;4)-Mur2Ac(oyl-L-Ala-gamma-D-Glu-L-Lys-D-Ala-D-Ala)](n)-di-trans,octa-cis-undecaprenyl diphosphate + beta-D-GlcNAc-(1-&gt;4)-Mur2Ac(oyl-L-Ala-gamma-D-Glu-L-Lys-D-Ala-D-Ala)-di-trans,octa-cis-undecaprenyl diphosphate = [GlcNAc-(1-&gt;4)-Mur2Ac(oyl-L-Ala-gamma-D-Glu-L-Lys-D-Ala-D-Ala)](n+1)-di-trans,octa-cis-undecaprenyl diphosphate + di-trans,octa-cis-undecaprenyl diphosphate + H(+)</text>
        <dbReference type="Rhea" id="RHEA:23708"/>
        <dbReference type="Rhea" id="RHEA-COMP:9602"/>
        <dbReference type="Rhea" id="RHEA-COMP:9603"/>
        <dbReference type="ChEBI" id="CHEBI:15378"/>
        <dbReference type="ChEBI" id="CHEBI:58405"/>
        <dbReference type="ChEBI" id="CHEBI:60033"/>
        <dbReference type="ChEBI" id="CHEBI:78435"/>
        <dbReference type="EC" id="2.4.99.28"/>
    </reaction>
</comment>
<evidence type="ECO:0000256" key="1">
    <source>
        <dbReference type="ARBA" id="ARBA00022475"/>
    </source>
</evidence>
<dbReference type="RefSeq" id="WP_018966203.1">
    <property type="nucleotide sequence ID" value="NZ_KB899210.1"/>
</dbReference>
<evidence type="ECO:0000256" key="4">
    <source>
        <dbReference type="ARBA" id="ARBA00022679"/>
    </source>
</evidence>
<dbReference type="GO" id="GO:0009252">
    <property type="term" value="P:peptidoglycan biosynthetic process"/>
    <property type="evidence" value="ECO:0007669"/>
    <property type="project" value="UniProtKB-UniRule"/>
</dbReference>
<keyword evidence="4 11" id="KW-0808">Transferase</keyword>
<evidence type="ECO:0000259" key="13">
    <source>
        <dbReference type="Pfam" id="PF00912"/>
    </source>
</evidence>
<evidence type="ECO:0000256" key="11">
    <source>
        <dbReference type="HAMAP-Rule" id="MF_00766"/>
    </source>
</evidence>
<evidence type="ECO:0000256" key="2">
    <source>
        <dbReference type="ARBA" id="ARBA00022519"/>
    </source>
</evidence>
<keyword evidence="8 11" id="KW-1133">Transmembrane helix</keyword>
<evidence type="ECO:0000313" key="15">
    <source>
        <dbReference type="Proteomes" id="UP000027442"/>
    </source>
</evidence>
<evidence type="ECO:0000256" key="5">
    <source>
        <dbReference type="ARBA" id="ARBA00022692"/>
    </source>
</evidence>
<dbReference type="SUPFAM" id="SSF53955">
    <property type="entry name" value="Lysozyme-like"/>
    <property type="match status" value="1"/>
</dbReference>
<dbReference type="InterPro" id="IPR023346">
    <property type="entry name" value="Lysozyme-like_dom_sf"/>
</dbReference>
<dbReference type="UniPathway" id="UPA00219"/>
<evidence type="ECO:0000256" key="9">
    <source>
        <dbReference type="ARBA" id="ARBA00023136"/>
    </source>
</evidence>
<keyword evidence="3 11" id="KW-0328">Glycosyltransferase</keyword>
<dbReference type="PANTHER" id="PTHR30400:SF0">
    <property type="entry name" value="BIOSYNTHETIC PEPTIDOGLYCAN TRANSGLYCOSYLASE"/>
    <property type="match status" value="1"/>
</dbReference>
<dbReference type="Proteomes" id="UP000027442">
    <property type="component" value="Unassembled WGS sequence"/>
</dbReference>
<organism evidence="14 15">
    <name type="scientific">Hoylesella loescheii DSM 19665 = JCM 12249 = ATCC 15930</name>
    <dbReference type="NCBI Taxonomy" id="1122985"/>
    <lineage>
        <taxon>Bacteria</taxon>
        <taxon>Pseudomonadati</taxon>
        <taxon>Bacteroidota</taxon>
        <taxon>Bacteroidia</taxon>
        <taxon>Bacteroidales</taxon>
        <taxon>Prevotellaceae</taxon>
        <taxon>Hoylesella</taxon>
    </lineage>
</organism>
<dbReference type="AlphaFoldDB" id="A0A069QLQ6"/>
<dbReference type="NCBIfam" id="TIGR02070">
    <property type="entry name" value="mono_pep_trsgly"/>
    <property type="match status" value="1"/>
</dbReference>
<dbReference type="PANTHER" id="PTHR30400">
    <property type="entry name" value="MONOFUNCTIONAL BIOSYNTHETIC PEPTIDOGLYCAN TRANSGLYCOSYLASE"/>
    <property type="match status" value="1"/>
</dbReference>
<evidence type="ECO:0000313" key="14">
    <source>
        <dbReference type="EMBL" id="KDR52969.1"/>
    </source>
</evidence>
<keyword evidence="1 11" id="KW-1003">Cell membrane</keyword>
<accession>A0A069QLQ6</accession>
<dbReference type="EMBL" id="JNGW01000035">
    <property type="protein sequence ID" value="KDR52969.1"/>
    <property type="molecule type" value="Genomic_DNA"/>
</dbReference>
<keyword evidence="2" id="KW-0997">Cell inner membrane</keyword>
<comment type="pathway">
    <text evidence="11">Cell wall biogenesis; peptidoglycan biosynthesis.</text>
</comment>
<keyword evidence="7 11" id="KW-0573">Peptidoglycan synthesis</keyword>
<dbReference type="GO" id="GO:0005886">
    <property type="term" value="C:plasma membrane"/>
    <property type="evidence" value="ECO:0007669"/>
    <property type="project" value="UniProtKB-SubCell"/>
</dbReference>
<name>A0A069QLQ6_HOYLO</name>
<dbReference type="HAMAP" id="MF_00766">
    <property type="entry name" value="PGT_MtgA"/>
    <property type="match status" value="1"/>
</dbReference>
<evidence type="ECO:0000256" key="8">
    <source>
        <dbReference type="ARBA" id="ARBA00022989"/>
    </source>
</evidence>
<feature type="region of interest" description="Disordered" evidence="12">
    <location>
        <begin position="232"/>
        <end position="252"/>
    </location>
</feature>
<dbReference type="HOGENOM" id="CLU_006354_1_1_10"/>
<protein>
    <recommendedName>
        <fullName evidence="11">Biosynthetic peptidoglycan transglycosylase</fullName>
        <ecNumber evidence="11">2.4.99.28</ecNumber>
    </recommendedName>
    <alternativeName>
        <fullName evidence="11">Glycan polymerase</fullName>
    </alternativeName>
    <alternativeName>
        <fullName evidence="11">Peptidoglycan glycosyltransferase MtgA</fullName>
        <shortName evidence="11">PGT</shortName>
    </alternativeName>
</protein>
<comment type="function">
    <text evidence="11">Peptidoglycan polymerase that catalyzes glycan chain elongation from lipid-linked precursors.</text>
</comment>
<dbReference type="GO" id="GO:0016763">
    <property type="term" value="F:pentosyltransferase activity"/>
    <property type="evidence" value="ECO:0007669"/>
    <property type="project" value="InterPro"/>
</dbReference>
<evidence type="ECO:0000256" key="12">
    <source>
        <dbReference type="SAM" id="MobiDB-lite"/>
    </source>
</evidence>
<dbReference type="Pfam" id="PF00912">
    <property type="entry name" value="Transgly"/>
    <property type="match status" value="1"/>
</dbReference>
<reference evidence="14 15" key="1">
    <citation type="submission" date="2013-08" db="EMBL/GenBank/DDBJ databases">
        <authorList>
            <person name="Weinstock G."/>
            <person name="Sodergren E."/>
            <person name="Wylie T."/>
            <person name="Fulton L."/>
            <person name="Fulton R."/>
            <person name="Fronick C."/>
            <person name="O'Laughlin M."/>
            <person name="Godfrey J."/>
            <person name="Miner T."/>
            <person name="Herter B."/>
            <person name="Appelbaum E."/>
            <person name="Cordes M."/>
            <person name="Lek S."/>
            <person name="Wollam A."/>
            <person name="Pepin K.H."/>
            <person name="Palsikar V.B."/>
            <person name="Mitreva M."/>
            <person name="Wilson R.K."/>
        </authorList>
    </citation>
    <scope>NUCLEOTIDE SEQUENCE [LARGE SCALE GENOMIC DNA]</scope>
    <source>
        <strain evidence="14 15">ATCC 15930</strain>
    </source>
</reference>
<evidence type="ECO:0000256" key="7">
    <source>
        <dbReference type="ARBA" id="ARBA00022984"/>
    </source>
</evidence>
<dbReference type="GO" id="GO:0008955">
    <property type="term" value="F:peptidoglycan glycosyltransferase activity"/>
    <property type="evidence" value="ECO:0007669"/>
    <property type="project" value="UniProtKB-UniRule"/>
</dbReference>
<keyword evidence="5 11" id="KW-0812">Transmembrane</keyword>
<proteinExistence type="inferred from homology"/>
<feature type="domain" description="Glycosyl transferase family 51" evidence="13">
    <location>
        <begin position="62"/>
        <end position="225"/>
    </location>
</feature>
<dbReference type="GO" id="GO:0071555">
    <property type="term" value="P:cell wall organization"/>
    <property type="evidence" value="ECO:0007669"/>
    <property type="project" value="UniProtKB-KW"/>
</dbReference>
<dbReference type="InterPro" id="IPR001264">
    <property type="entry name" value="Glyco_trans_51"/>
</dbReference>
<dbReference type="InterPro" id="IPR011812">
    <property type="entry name" value="Pep_trsgly"/>
</dbReference>